<accession>A0ABV6DVT2</accession>
<dbReference type="InterPro" id="IPR035168">
    <property type="entry name" value="DUF5317"/>
</dbReference>
<evidence type="ECO:0000256" key="1">
    <source>
        <dbReference type="SAM" id="Phobius"/>
    </source>
</evidence>
<organism evidence="2 3">
    <name type="scientific">Paenibacillus chartarius</name>
    <dbReference type="NCBI Taxonomy" id="747481"/>
    <lineage>
        <taxon>Bacteria</taxon>
        <taxon>Bacillati</taxon>
        <taxon>Bacillota</taxon>
        <taxon>Bacilli</taxon>
        <taxon>Bacillales</taxon>
        <taxon>Paenibacillaceae</taxon>
        <taxon>Paenibacillus</taxon>
    </lineage>
</organism>
<name>A0ABV6DVT2_9BACL</name>
<keyword evidence="1" id="KW-0472">Membrane</keyword>
<gene>
    <name evidence="2" type="ORF">ACFFK0_30185</name>
</gene>
<evidence type="ECO:0000313" key="3">
    <source>
        <dbReference type="Proteomes" id="UP001589776"/>
    </source>
</evidence>
<dbReference type="RefSeq" id="WP_377475082.1">
    <property type="nucleotide sequence ID" value="NZ_JBHLWN010000124.1"/>
</dbReference>
<keyword evidence="1" id="KW-1133">Transmembrane helix</keyword>
<dbReference type="EMBL" id="JBHLWN010000124">
    <property type="protein sequence ID" value="MFC0216672.1"/>
    <property type="molecule type" value="Genomic_DNA"/>
</dbReference>
<dbReference type="Proteomes" id="UP001589776">
    <property type="component" value="Unassembled WGS sequence"/>
</dbReference>
<feature type="transmembrane region" description="Helical" evidence="1">
    <location>
        <begin position="30"/>
        <end position="47"/>
    </location>
</feature>
<sequence>MAFDGIIFGLLFGFLRRGSIKNFASIRLKYGWMFPLLLLIQIFVFVFQSKLGWLEAISNYTFAAVYIIGFIFLWMNRKERGFLLVLAGAFLNFLVMIVNGGRMPVSIEAAEVALDPFFVEILRQGITYGKHTAMTAQTHLTFLGDIIPLTKPYYKQQVISIGDVIESIGIMIYIQTVMLRGKSSHNHVAAANQA</sequence>
<protein>
    <submittedName>
        <fullName evidence="2">DUF5317 domain-containing protein</fullName>
    </submittedName>
</protein>
<evidence type="ECO:0000313" key="2">
    <source>
        <dbReference type="EMBL" id="MFC0216672.1"/>
    </source>
</evidence>
<comment type="caution">
    <text evidence="2">The sequence shown here is derived from an EMBL/GenBank/DDBJ whole genome shotgun (WGS) entry which is preliminary data.</text>
</comment>
<keyword evidence="1" id="KW-0812">Transmembrane</keyword>
<dbReference type="Pfam" id="PF17248">
    <property type="entry name" value="DUF5317"/>
    <property type="match status" value="1"/>
</dbReference>
<feature type="transmembrane region" description="Helical" evidence="1">
    <location>
        <begin position="59"/>
        <end position="75"/>
    </location>
</feature>
<proteinExistence type="predicted"/>
<reference evidence="2 3" key="1">
    <citation type="submission" date="2024-09" db="EMBL/GenBank/DDBJ databases">
        <authorList>
            <person name="Sun Q."/>
            <person name="Mori K."/>
        </authorList>
    </citation>
    <scope>NUCLEOTIDE SEQUENCE [LARGE SCALE GENOMIC DNA]</scope>
    <source>
        <strain evidence="2 3">CCM 7759</strain>
    </source>
</reference>
<keyword evidence="3" id="KW-1185">Reference proteome</keyword>
<feature type="transmembrane region" description="Helical" evidence="1">
    <location>
        <begin position="81"/>
        <end position="98"/>
    </location>
</feature>